<feature type="region of interest" description="Disordered" evidence="1">
    <location>
        <begin position="1"/>
        <end position="31"/>
    </location>
</feature>
<evidence type="ECO:0000313" key="3">
    <source>
        <dbReference type="Proteomes" id="UP000237481"/>
    </source>
</evidence>
<accession>A0A2S4KM47</accession>
<proteinExistence type="predicted"/>
<dbReference type="OrthoDB" id="5322683at2759"/>
<keyword evidence="3" id="KW-1185">Reference proteome</keyword>
<dbReference type="EMBL" id="PKSG01001062">
    <property type="protein sequence ID" value="POR31264.1"/>
    <property type="molecule type" value="Genomic_DNA"/>
</dbReference>
<dbReference type="Proteomes" id="UP000237481">
    <property type="component" value="Unassembled WGS sequence"/>
</dbReference>
<comment type="caution">
    <text evidence="2">The sequence shown here is derived from an EMBL/GenBank/DDBJ whole genome shotgun (WGS) entry which is preliminary data.</text>
</comment>
<evidence type="ECO:0000313" key="2">
    <source>
        <dbReference type="EMBL" id="POR31264.1"/>
    </source>
</evidence>
<reference evidence="2 3" key="1">
    <citation type="submission" date="2018-01" db="EMBL/GenBank/DDBJ databases">
        <title>Harnessing the power of phylogenomics to disentangle the directionality and signatures of interkingdom host jumping in the parasitic fungal genus Tolypocladium.</title>
        <authorList>
            <person name="Quandt C.A."/>
            <person name="Patterson W."/>
            <person name="Spatafora J.W."/>
        </authorList>
    </citation>
    <scope>NUCLEOTIDE SEQUENCE [LARGE SCALE GENOMIC DNA]</scope>
    <source>
        <strain evidence="2 3">NRBC 100945</strain>
    </source>
</reference>
<sequence length="122" mass="14390">MHASRPEPHPRAARNGGDGERRPNPRRLHWGLLRPTPWGPTHWGPSVLHLTRDKPKHQPTWKLSTTIYFSEHLQRAFRQRTRDLIVAFQRRLEILLSPPRAGRRKEEQDTTLLALLLSRHRL</sequence>
<dbReference type="AlphaFoldDB" id="A0A2S4KM47"/>
<name>A0A2S4KM47_9HYPO</name>
<organism evidence="2 3">
    <name type="scientific">Tolypocladium paradoxum</name>
    <dbReference type="NCBI Taxonomy" id="94208"/>
    <lineage>
        <taxon>Eukaryota</taxon>
        <taxon>Fungi</taxon>
        <taxon>Dikarya</taxon>
        <taxon>Ascomycota</taxon>
        <taxon>Pezizomycotina</taxon>
        <taxon>Sordariomycetes</taxon>
        <taxon>Hypocreomycetidae</taxon>
        <taxon>Hypocreales</taxon>
        <taxon>Ophiocordycipitaceae</taxon>
        <taxon>Tolypocladium</taxon>
    </lineage>
</organism>
<feature type="compositionally biased region" description="Basic and acidic residues" evidence="1">
    <location>
        <begin position="1"/>
        <end position="10"/>
    </location>
</feature>
<protein>
    <submittedName>
        <fullName evidence="2">Uncharacterized protein</fullName>
    </submittedName>
</protein>
<evidence type="ECO:0000256" key="1">
    <source>
        <dbReference type="SAM" id="MobiDB-lite"/>
    </source>
</evidence>
<gene>
    <name evidence="2" type="ORF">TPAR_08513</name>
</gene>